<accession>A0A0D0E5E3</accession>
<evidence type="ECO:0000313" key="2">
    <source>
        <dbReference type="Proteomes" id="UP000054538"/>
    </source>
</evidence>
<name>A0A0D0E5E3_9AGAM</name>
<reference evidence="2" key="2">
    <citation type="submission" date="2015-01" db="EMBL/GenBank/DDBJ databases">
        <title>Evolutionary Origins and Diversification of the Mycorrhizal Mutualists.</title>
        <authorList>
            <consortium name="DOE Joint Genome Institute"/>
            <consortium name="Mycorrhizal Genomics Consortium"/>
            <person name="Kohler A."/>
            <person name="Kuo A."/>
            <person name="Nagy L.G."/>
            <person name="Floudas D."/>
            <person name="Copeland A."/>
            <person name="Barry K.W."/>
            <person name="Cichocki N."/>
            <person name="Veneault-Fourrey C."/>
            <person name="LaButti K."/>
            <person name="Lindquist E.A."/>
            <person name="Lipzen A."/>
            <person name="Lundell T."/>
            <person name="Morin E."/>
            <person name="Murat C."/>
            <person name="Riley R."/>
            <person name="Ohm R."/>
            <person name="Sun H."/>
            <person name="Tunlid A."/>
            <person name="Henrissat B."/>
            <person name="Grigoriev I.V."/>
            <person name="Hibbett D.S."/>
            <person name="Martin F."/>
        </authorList>
    </citation>
    <scope>NUCLEOTIDE SEQUENCE [LARGE SCALE GENOMIC DNA]</scope>
    <source>
        <strain evidence="2">Ve08.2h10</strain>
    </source>
</reference>
<keyword evidence="2" id="KW-1185">Reference proteome</keyword>
<dbReference type="Proteomes" id="UP000054538">
    <property type="component" value="Unassembled WGS sequence"/>
</dbReference>
<dbReference type="HOGENOM" id="CLU_2513321_0_0_1"/>
<dbReference type="OrthoDB" id="3232986at2759"/>
<organism evidence="1 2">
    <name type="scientific">Paxillus rubicundulus Ve08.2h10</name>
    <dbReference type="NCBI Taxonomy" id="930991"/>
    <lineage>
        <taxon>Eukaryota</taxon>
        <taxon>Fungi</taxon>
        <taxon>Dikarya</taxon>
        <taxon>Basidiomycota</taxon>
        <taxon>Agaricomycotina</taxon>
        <taxon>Agaricomycetes</taxon>
        <taxon>Agaricomycetidae</taxon>
        <taxon>Boletales</taxon>
        <taxon>Paxilineae</taxon>
        <taxon>Paxillaceae</taxon>
        <taxon>Paxillus</taxon>
    </lineage>
</organism>
<dbReference type="AlphaFoldDB" id="A0A0D0E5E3"/>
<sequence length="85" mass="9354">MHPLVDKDTHEIHWSLDEDESIRLLDALFPDKKLFEESVQRGRLVPSPSGGMVAVLSHLGELYGKGTKGKPRNSGAACAYAYTTN</sequence>
<proteinExistence type="predicted"/>
<evidence type="ECO:0000313" key="1">
    <source>
        <dbReference type="EMBL" id="KIK92700.1"/>
    </source>
</evidence>
<protein>
    <submittedName>
        <fullName evidence="1">Uncharacterized protein</fullName>
    </submittedName>
</protein>
<reference evidence="1 2" key="1">
    <citation type="submission" date="2014-04" db="EMBL/GenBank/DDBJ databases">
        <authorList>
            <consortium name="DOE Joint Genome Institute"/>
            <person name="Kuo A."/>
            <person name="Kohler A."/>
            <person name="Jargeat P."/>
            <person name="Nagy L.G."/>
            <person name="Floudas D."/>
            <person name="Copeland A."/>
            <person name="Barry K.W."/>
            <person name="Cichocki N."/>
            <person name="Veneault-Fourrey C."/>
            <person name="LaButti K."/>
            <person name="Lindquist E.A."/>
            <person name="Lipzen A."/>
            <person name="Lundell T."/>
            <person name="Morin E."/>
            <person name="Murat C."/>
            <person name="Sun H."/>
            <person name="Tunlid A."/>
            <person name="Henrissat B."/>
            <person name="Grigoriev I.V."/>
            <person name="Hibbett D.S."/>
            <person name="Martin F."/>
            <person name="Nordberg H.P."/>
            <person name="Cantor M.N."/>
            <person name="Hua S.X."/>
        </authorList>
    </citation>
    <scope>NUCLEOTIDE SEQUENCE [LARGE SCALE GENOMIC DNA]</scope>
    <source>
        <strain evidence="1 2">Ve08.2h10</strain>
    </source>
</reference>
<dbReference type="EMBL" id="KN825251">
    <property type="protein sequence ID" value="KIK92700.1"/>
    <property type="molecule type" value="Genomic_DNA"/>
</dbReference>
<gene>
    <name evidence="1" type="ORF">PAXRUDRAFT_829709</name>
</gene>
<dbReference type="InParanoid" id="A0A0D0E5E3"/>